<dbReference type="InterPro" id="IPR005644">
    <property type="entry name" value="NolW-like"/>
</dbReference>
<organism evidence="14 15">
    <name type="scientific">Pectobacterium parvum</name>
    <dbReference type="NCBI Taxonomy" id="2778550"/>
    <lineage>
        <taxon>Bacteria</taxon>
        <taxon>Pseudomonadati</taxon>
        <taxon>Pseudomonadota</taxon>
        <taxon>Gammaproteobacteria</taxon>
        <taxon>Enterobacterales</taxon>
        <taxon>Pectobacteriaceae</taxon>
        <taxon>Pectobacterium</taxon>
    </lineage>
</organism>
<reference evidence="14 15" key="1">
    <citation type="submission" date="2024-10" db="EMBL/GenBank/DDBJ databases">
        <authorList>
            <person name="Lu C.-H."/>
        </authorList>
    </citation>
    <scope>NUCLEOTIDE SEQUENCE [LARGE SCALE GENOMIC DNA]</scope>
    <source>
        <strain evidence="14 15">22QBSP01-2</strain>
    </source>
</reference>
<comment type="subcellular location">
    <subcellularLocation>
        <location evidence="1 10">Cell outer membrane</location>
    </subcellularLocation>
</comment>
<accession>A0ABW8FUM0</accession>
<dbReference type="RefSeq" id="WP_052012069.1">
    <property type="nucleotide sequence ID" value="NZ_CP046377.1"/>
</dbReference>
<keyword evidence="6" id="KW-0732">Signal</keyword>
<keyword evidence="9" id="KW-0998">Cell outer membrane</keyword>
<dbReference type="Pfam" id="PF21305">
    <property type="entry name" value="type_II_gspD_N0"/>
    <property type="match status" value="1"/>
</dbReference>
<dbReference type="PANTHER" id="PTHR30332">
    <property type="entry name" value="PROBABLE GENERAL SECRETION PATHWAY PROTEIN D"/>
    <property type="match status" value="1"/>
</dbReference>
<dbReference type="Proteomes" id="UP001617714">
    <property type="component" value="Unassembled WGS sequence"/>
</dbReference>
<dbReference type="PROSITE" id="PS00875">
    <property type="entry name" value="T2SP_D"/>
    <property type="match status" value="1"/>
</dbReference>
<dbReference type="InterPro" id="IPR013356">
    <property type="entry name" value="T2SS_GspD"/>
</dbReference>
<feature type="domain" description="NolW-like" evidence="12">
    <location>
        <begin position="177"/>
        <end position="245"/>
    </location>
</feature>
<dbReference type="InterPro" id="IPR038591">
    <property type="entry name" value="NolW-like_sf"/>
</dbReference>
<evidence type="ECO:0000256" key="9">
    <source>
        <dbReference type="ARBA" id="ARBA00023237"/>
    </source>
</evidence>
<keyword evidence="5" id="KW-0812">Transmembrane</keyword>
<evidence type="ECO:0000256" key="10">
    <source>
        <dbReference type="RuleBase" id="RU004004"/>
    </source>
</evidence>
<evidence type="ECO:0000259" key="13">
    <source>
        <dbReference type="Pfam" id="PF21305"/>
    </source>
</evidence>
<dbReference type="Gene3D" id="3.30.1370.120">
    <property type="match status" value="3"/>
</dbReference>
<keyword evidence="15" id="KW-1185">Reference proteome</keyword>
<evidence type="ECO:0000256" key="5">
    <source>
        <dbReference type="ARBA" id="ARBA00022692"/>
    </source>
</evidence>
<keyword evidence="3 10" id="KW-0813">Transport</keyword>
<dbReference type="InterPro" id="IPR050810">
    <property type="entry name" value="Bact_Secretion_Sys_Channel"/>
</dbReference>
<evidence type="ECO:0000256" key="2">
    <source>
        <dbReference type="ARBA" id="ARBA00006980"/>
    </source>
</evidence>
<evidence type="ECO:0000256" key="6">
    <source>
        <dbReference type="ARBA" id="ARBA00022729"/>
    </source>
</evidence>
<dbReference type="Pfam" id="PF00263">
    <property type="entry name" value="Secretin"/>
    <property type="match status" value="1"/>
</dbReference>
<keyword evidence="8" id="KW-0472">Membrane</keyword>
<feature type="domain" description="Type II/III secretion system secretin-like" evidence="11">
    <location>
        <begin position="409"/>
        <end position="574"/>
    </location>
</feature>
<dbReference type="GeneID" id="90772023"/>
<dbReference type="NCBIfam" id="TIGR02517">
    <property type="entry name" value="type_II_gspD"/>
    <property type="match status" value="1"/>
</dbReference>
<evidence type="ECO:0000256" key="3">
    <source>
        <dbReference type="ARBA" id="ARBA00022448"/>
    </source>
</evidence>
<evidence type="ECO:0000259" key="12">
    <source>
        <dbReference type="Pfam" id="PF03958"/>
    </source>
</evidence>
<feature type="domain" description="GspD-like N0" evidence="13">
    <location>
        <begin position="14"/>
        <end position="83"/>
    </location>
</feature>
<evidence type="ECO:0000313" key="15">
    <source>
        <dbReference type="Proteomes" id="UP001617714"/>
    </source>
</evidence>
<comment type="caution">
    <text evidence="14">The sequence shown here is derived from an EMBL/GenBank/DDBJ whole genome shotgun (WGS) entry which is preliminary data.</text>
</comment>
<evidence type="ECO:0000256" key="4">
    <source>
        <dbReference type="ARBA" id="ARBA00022452"/>
    </source>
</evidence>
<dbReference type="EMBL" id="JBIXKD010000003">
    <property type="protein sequence ID" value="MFJ5320513.1"/>
    <property type="molecule type" value="Genomic_DNA"/>
</dbReference>
<evidence type="ECO:0000256" key="7">
    <source>
        <dbReference type="ARBA" id="ARBA00022927"/>
    </source>
</evidence>
<name>A0ABW8FUM0_9GAMM</name>
<evidence type="ECO:0000259" key="11">
    <source>
        <dbReference type="Pfam" id="PF00263"/>
    </source>
</evidence>
<dbReference type="InterPro" id="IPR001775">
    <property type="entry name" value="GspD/PilQ"/>
</dbReference>
<sequence length="640" mass="69343">MASSLAWSAEFSASFKGTDIQEFINTVSKNLNKTVIIDPSVSGTITVRSYDMMNEEQYYQFFLSVLDVYGFTVIPMDNNVLKIIRSKDAKSTSMPLATDEQPGIGDEVVTRVVPVNNVAARDLAPLLRQLNDNAGAGSVVHYEPSNVLLMTGRAGVIKRLMTIVERVDQTGDRNVTSVPLSYASSTEVVKMVNELNKMDEKSALPGMLTANVVADERTNSVLVRGEPNSRQRVIDMIKQLDRQQAVQGNTKVIYLKYAKATDLVEVLTGVGDSIQTDQQNALPALRKDISIKAHEQTNSLIVNAAPDIMRDLEQVIAQLDIRRPQVLVEAIIAEVQDADGMNLGVQWANKNAGVTQFTNTGLPITTMMAGADQFRRDGTLGTAATSALGSFNGIAAGFYQGNWGMLMTALSSNSKNDILATPSIVTLDNMEATFNVGQEVPVLAGSQTTSGDNVFQTVERKTVGIKLKVKPQINEGDSVLLEIEQEVSSVADSASSSSAELGATFNTRTVNNAVLVSSGETVVVGGLLDKSTRESSSKVPLLGDIPILGYLFRSNSQETSKRNLMLFIRPSIIRDRSQYQSASASKYHSFNAEEEKQRNVSNGEGGLLDNDLLRLPEGGNAYTFRQVQSSIVAFYPADGK</sequence>
<gene>
    <name evidence="14" type="primary">gspD</name>
    <name evidence="14" type="ORF">ACIPSN_03860</name>
</gene>
<dbReference type="InterPro" id="IPR049371">
    <property type="entry name" value="GspD-like_N0"/>
</dbReference>
<evidence type="ECO:0000256" key="1">
    <source>
        <dbReference type="ARBA" id="ARBA00004442"/>
    </source>
</evidence>
<comment type="similarity">
    <text evidence="2">Belongs to the bacterial secretin family. GSP D subfamily.</text>
</comment>
<dbReference type="Pfam" id="PF03958">
    <property type="entry name" value="Secretin_N"/>
    <property type="match status" value="3"/>
</dbReference>
<keyword evidence="4" id="KW-1134">Transmembrane beta strand</keyword>
<proteinExistence type="inferred from homology"/>
<dbReference type="PANTHER" id="PTHR30332:SF24">
    <property type="entry name" value="SECRETIN GSPD-RELATED"/>
    <property type="match status" value="1"/>
</dbReference>
<evidence type="ECO:0000256" key="8">
    <source>
        <dbReference type="ARBA" id="ARBA00023136"/>
    </source>
</evidence>
<feature type="domain" description="NolW-like" evidence="12">
    <location>
        <begin position="110"/>
        <end position="171"/>
    </location>
</feature>
<dbReference type="InterPro" id="IPR004845">
    <property type="entry name" value="T2SS_GspD_CS"/>
</dbReference>
<protein>
    <submittedName>
        <fullName evidence="14">Type II secretion system secretin GspD</fullName>
    </submittedName>
</protein>
<feature type="domain" description="NolW-like" evidence="12">
    <location>
        <begin position="250"/>
        <end position="325"/>
    </location>
</feature>
<dbReference type="InterPro" id="IPR004846">
    <property type="entry name" value="T2SS/T3SS_dom"/>
</dbReference>
<dbReference type="PRINTS" id="PR00811">
    <property type="entry name" value="BCTERIALGSPD"/>
</dbReference>
<evidence type="ECO:0000313" key="14">
    <source>
        <dbReference type="EMBL" id="MFJ5320513.1"/>
    </source>
</evidence>
<keyword evidence="7" id="KW-0653">Protein transport</keyword>